<feature type="transmembrane region" description="Helical" evidence="1">
    <location>
        <begin position="447"/>
        <end position="464"/>
    </location>
</feature>
<sequence length="730" mass="80852">MSRWAAAVLLIAVITGFYWRLVFTDQYTWLGGEDTASQVLPWFQFEAGEWHKGHIPLWDPNLFGGQPLLAQAQPGVAYPLNWLLFSLPLRDGWIKQIHLHWYFVIIHLMAAWFAYKLCRELSCRRAASVFGAAVFSLSGWLGVTEWPQMINGAVWAPLVYLYMIRAMRGRRPWVHSILAGFFLGMAWLSGHHQIPIFVSLSCAASWIWFLSSRLRLNPRQWAAAFVLFWGLAVSTAAVQILPAQEYGKLSVRWVGAPDVVTWDQKVPYTVHMQYSLNPAALLGVIFPGWNVHSDPFVGVAALCLALLAIALVWKRWETRLFAAIALGGLLYSLANYNALHGLLYSLLPVVDKARSASMAIFLFGFGASILSALGLNALFSEQASPWLRRAALTAVGLGVLVFATRFALISVQGMPGANGEQRSLMTGLAALLLALWLQGLRQQQIGWRAAALCALLLFVVEVSSQNSFYQPHVFEKERMARLNSMREHGDIARFLRQQPGLPRVDIDSEAIAYNFGDWYGIPQAGGYLASLTQNVQNLGTHEPVVKRLMGISYAVGKAPTQFQKDEVFTGSSGLKVFHNPDVLPRAFAVHQVTQLTDRTQTLAELNKLSPDLGRKAFVFEAPPQVAECGGEDEVWVRSYNSGRIELAATLRCRGMVVLADTYFPGWVAKVDGKTTPIHEVDGLVRGVVCDSGTHNIEFVYRPMSVILGGALSFGSLLAALAALVISKRKR</sequence>
<dbReference type="KEGG" id="pfer:IRI77_05740"/>
<dbReference type="InterPro" id="IPR018580">
    <property type="entry name" value="Uncharacterised_YfhO"/>
</dbReference>
<keyword evidence="1" id="KW-0812">Transmembrane</keyword>
<dbReference type="Proteomes" id="UP000593892">
    <property type="component" value="Chromosome"/>
</dbReference>
<keyword evidence="1" id="KW-1133">Transmembrane helix</keyword>
<feature type="transmembrane region" description="Helical" evidence="1">
    <location>
        <begin position="194"/>
        <end position="210"/>
    </location>
</feature>
<accession>A0A7S7SLK0</accession>
<feature type="transmembrane region" description="Helical" evidence="1">
    <location>
        <begin position="358"/>
        <end position="379"/>
    </location>
</feature>
<dbReference type="AlphaFoldDB" id="A0A7S7SLK0"/>
<feature type="transmembrane region" description="Helical" evidence="1">
    <location>
        <begin position="423"/>
        <end position="440"/>
    </location>
</feature>
<evidence type="ECO:0000313" key="2">
    <source>
        <dbReference type="EMBL" id="QOY89454.1"/>
    </source>
</evidence>
<feature type="transmembrane region" description="Helical" evidence="1">
    <location>
        <begin position="391"/>
        <end position="411"/>
    </location>
</feature>
<keyword evidence="3" id="KW-1185">Reference proteome</keyword>
<feature type="transmembrane region" description="Helical" evidence="1">
    <location>
        <begin position="172"/>
        <end position="188"/>
    </location>
</feature>
<name>A0A7S7SLK0_PALFE</name>
<evidence type="ECO:0000313" key="3">
    <source>
        <dbReference type="Proteomes" id="UP000593892"/>
    </source>
</evidence>
<protein>
    <submittedName>
        <fullName evidence="2">YfhO family protein</fullName>
    </submittedName>
</protein>
<evidence type="ECO:0000256" key="1">
    <source>
        <dbReference type="SAM" id="Phobius"/>
    </source>
</evidence>
<keyword evidence="1" id="KW-0472">Membrane</keyword>
<reference evidence="2 3" key="1">
    <citation type="submission" date="2020-10" db="EMBL/GenBank/DDBJ databases">
        <title>Complete genome sequence of Paludibaculum fermentans P105T, a facultatively anaerobic acidobacterium capable of dissimilatory Fe(III) reduction.</title>
        <authorList>
            <person name="Dedysh S.N."/>
            <person name="Beletsky A.V."/>
            <person name="Kulichevskaya I.S."/>
            <person name="Mardanov A.V."/>
            <person name="Ravin N.V."/>
        </authorList>
    </citation>
    <scope>NUCLEOTIDE SEQUENCE [LARGE SCALE GENOMIC DNA]</scope>
    <source>
        <strain evidence="2 3">P105</strain>
    </source>
</reference>
<feature type="transmembrane region" description="Helical" evidence="1">
    <location>
        <begin position="705"/>
        <end position="725"/>
    </location>
</feature>
<feature type="transmembrane region" description="Helical" evidence="1">
    <location>
        <begin position="296"/>
        <end position="313"/>
    </location>
</feature>
<dbReference type="PANTHER" id="PTHR38454:SF1">
    <property type="entry name" value="INTEGRAL MEMBRANE PROTEIN"/>
    <property type="match status" value="1"/>
</dbReference>
<feature type="transmembrane region" description="Helical" evidence="1">
    <location>
        <begin position="149"/>
        <end position="165"/>
    </location>
</feature>
<proteinExistence type="predicted"/>
<dbReference type="RefSeq" id="WP_194451116.1">
    <property type="nucleotide sequence ID" value="NZ_CP063849.1"/>
</dbReference>
<gene>
    <name evidence="2" type="ORF">IRI77_05740</name>
</gene>
<feature type="transmembrane region" description="Helical" evidence="1">
    <location>
        <begin position="320"/>
        <end position="338"/>
    </location>
</feature>
<feature type="transmembrane region" description="Helical" evidence="1">
    <location>
        <begin position="127"/>
        <end position="143"/>
    </location>
</feature>
<feature type="transmembrane region" description="Helical" evidence="1">
    <location>
        <begin position="97"/>
        <end position="115"/>
    </location>
</feature>
<feature type="transmembrane region" description="Helical" evidence="1">
    <location>
        <begin position="222"/>
        <end position="241"/>
    </location>
</feature>
<dbReference type="EMBL" id="CP063849">
    <property type="protein sequence ID" value="QOY89454.1"/>
    <property type="molecule type" value="Genomic_DNA"/>
</dbReference>
<organism evidence="2 3">
    <name type="scientific">Paludibaculum fermentans</name>
    <dbReference type="NCBI Taxonomy" id="1473598"/>
    <lineage>
        <taxon>Bacteria</taxon>
        <taxon>Pseudomonadati</taxon>
        <taxon>Acidobacteriota</taxon>
        <taxon>Terriglobia</taxon>
        <taxon>Bryobacterales</taxon>
        <taxon>Bryobacteraceae</taxon>
        <taxon>Paludibaculum</taxon>
    </lineage>
</organism>
<dbReference type="PANTHER" id="PTHR38454">
    <property type="entry name" value="INTEGRAL MEMBRANE PROTEIN-RELATED"/>
    <property type="match status" value="1"/>
</dbReference>